<dbReference type="InterPro" id="IPR036563">
    <property type="entry name" value="MoaE_sf"/>
</dbReference>
<sequence length="198" mass="21715">MFRNQGRQGSMTGMAHTYDTAGDSRHPDEQQRSRHPDQQRRSGDPVGRPRPDHPGERAARDPIRLLDVRETPLTVDEVFAAVGDDAAGGTALFVGTVRDHDGGTDVARLGYSAHPSAREELRKVAERVAADHPVRALAAIHRVGDLEVGDLAVVVAVSCPHRAEAFDACRRLIDELKHQVPIWKHQTFSDGTEEWVGA</sequence>
<organism evidence="2 3">
    <name type="scientific">Streptomyces axinellae</name>
    <dbReference type="NCBI Taxonomy" id="552788"/>
    <lineage>
        <taxon>Bacteria</taxon>
        <taxon>Bacillati</taxon>
        <taxon>Actinomycetota</taxon>
        <taxon>Actinomycetes</taxon>
        <taxon>Kitasatosporales</taxon>
        <taxon>Streptomycetaceae</taxon>
        <taxon>Streptomyces</taxon>
    </lineage>
</organism>
<keyword evidence="3" id="KW-1185">Reference proteome</keyword>
<protein>
    <recommendedName>
        <fullName evidence="4">Molybdopterin biosynthesis protein MoeE</fullName>
    </recommendedName>
</protein>
<dbReference type="Proteomes" id="UP001501447">
    <property type="component" value="Unassembled WGS sequence"/>
</dbReference>
<gene>
    <name evidence="2" type="ORF">GCM10009863_14250</name>
</gene>
<dbReference type="PANTHER" id="PTHR23404">
    <property type="entry name" value="MOLYBDOPTERIN SYNTHASE RELATED"/>
    <property type="match status" value="1"/>
</dbReference>
<evidence type="ECO:0000256" key="1">
    <source>
        <dbReference type="SAM" id="MobiDB-lite"/>
    </source>
</evidence>
<name>A0ABN3PUN6_9ACTN</name>
<proteinExistence type="predicted"/>
<accession>A0ABN3PUN6</accession>
<dbReference type="SUPFAM" id="SSF54690">
    <property type="entry name" value="Molybdopterin synthase subunit MoaE"/>
    <property type="match status" value="1"/>
</dbReference>
<dbReference type="InterPro" id="IPR003448">
    <property type="entry name" value="Mopterin_biosynth_MoaE"/>
</dbReference>
<dbReference type="Gene3D" id="3.90.1170.40">
    <property type="entry name" value="Molybdopterin biosynthesis MoaE subunit"/>
    <property type="match status" value="1"/>
</dbReference>
<evidence type="ECO:0000313" key="2">
    <source>
        <dbReference type="EMBL" id="GAA2602031.1"/>
    </source>
</evidence>
<feature type="region of interest" description="Disordered" evidence="1">
    <location>
        <begin position="1"/>
        <end position="64"/>
    </location>
</feature>
<reference evidence="2 3" key="1">
    <citation type="journal article" date="2019" name="Int. J. Syst. Evol. Microbiol.">
        <title>The Global Catalogue of Microorganisms (GCM) 10K type strain sequencing project: providing services to taxonomists for standard genome sequencing and annotation.</title>
        <authorList>
            <consortium name="The Broad Institute Genomics Platform"/>
            <consortium name="The Broad Institute Genome Sequencing Center for Infectious Disease"/>
            <person name="Wu L."/>
            <person name="Ma J."/>
        </authorList>
    </citation>
    <scope>NUCLEOTIDE SEQUENCE [LARGE SCALE GENOMIC DNA]</scope>
    <source>
        <strain evidence="2 3">JCM 16373</strain>
    </source>
</reference>
<evidence type="ECO:0008006" key="4">
    <source>
        <dbReference type="Google" id="ProtNLM"/>
    </source>
</evidence>
<dbReference type="Pfam" id="PF02391">
    <property type="entry name" value="MoaE"/>
    <property type="match status" value="1"/>
</dbReference>
<evidence type="ECO:0000313" key="3">
    <source>
        <dbReference type="Proteomes" id="UP001501447"/>
    </source>
</evidence>
<dbReference type="CDD" id="cd00756">
    <property type="entry name" value="MoaE"/>
    <property type="match status" value="1"/>
</dbReference>
<comment type="caution">
    <text evidence="2">The sequence shown here is derived from an EMBL/GenBank/DDBJ whole genome shotgun (WGS) entry which is preliminary data.</text>
</comment>
<feature type="compositionally biased region" description="Polar residues" evidence="1">
    <location>
        <begin position="1"/>
        <end position="11"/>
    </location>
</feature>
<feature type="compositionally biased region" description="Basic and acidic residues" evidence="1">
    <location>
        <begin position="22"/>
        <end position="64"/>
    </location>
</feature>
<dbReference type="EMBL" id="BAAARJ010000004">
    <property type="protein sequence ID" value="GAA2602031.1"/>
    <property type="molecule type" value="Genomic_DNA"/>
</dbReference>